<evidence type="ECO:0000256" key="1">
    <source>
        <dbReference type="SAM" id="Coils"/>
    </source>
</evidence>
<dbReference type="EMBL" id="AMZH03000261">
    <property type="protein sequence ID" value="RRT84636.1"/>
    <property type="molecule type" value="Genomic_DNA"/>
</dbReference>
<feature type="coiled-coil region" evidence="1">
    <location>
        <begin position="433"/>
        <end position="534"/>
    </location>
</feature>
<sequence>MMPCVGRLPPVVERRLRMSDRPFPCLLQVGSAHARLAEHELSTKSLVQSELEQKLRYAGEQLEHHKKAVEELMTRNLELNSLNESLFKDSELKLGQAATCIMQKESEADELLEKLRSVEEQSAFYREQAVEATQNVASLKAELGVNAMKLISLENIVEELKQKVSEANLNGEQTFAENELLATSNSKLREELESHQHKVNEIKELLESIHAEKEFAVEQLASHASTIAQMSDEHSRDLELQLATECRLKDNEAQLHEAIEKHKQKDLEARDLYEKLLALETQLRAYEEQASESAVVAATQKGKLEEAHFKLQELERLVEQLKSKLDQFKIKNEDLLRENLSLSENLAILLSKAEVILQITSVMVEHNMCNEMYHNARKELEATLAQFQEQLSEQKMRESSLGSLVESLKAELSGKSLMQSELEENLSYAGEQLEHHRNAVEKLTARNLELKSLNESLVKDSELKLKQADAIIMQKESEAEELLEKLKSAEEQLTSQKGKLEEAHSKLEELEGRVEQLKSMSDQFKTENEDLSKDNLSLAEELATNKTRMNGLQLALDATVTEKEDIFMQLHSSQKHMEDLMQLHISDKEKLQSQKAREFSLDSLAERLKAELSEKSLMQSELEQKLRYTEEQLGHHRKAVEELTARNLELNSLNESLIGDTELKLEQVGAGILQKESETKELLEKLKSLEEQSTFYKEQSVDATQTVTLLEAELGANALTLVSLENNVQELKQKVSEANLKGEHTLSENELLATSNLKLTEELEDHQHKVNELNEVLKSIHAEKEAVNEQLASHASTIVKLTDEHSQRLELLFATEVRLEENEAQLHEAIEKHKQRDLETRDLYEKLFALESQLKIYEEQASELAIVAATQKSKLEEAHFKLQEYEGLVEQLYGRLAQFKTENEDLSGDNISLTEDLATYETKMNKLQEALDEATTEKEDIFMQLHSSMKEMDDVKQLLISDKEKLQSQINSVMEENIILHEMHQKMRKELERTVQLKEEPTEEKAREFPLNSLVGNLEAALTEKSLMQARISELEHKLLLAEKTYIQEVLL</sequence>
<dbReference type="Proteomes" id="UP000287651">
    <property type="component" value="Unassembled WGS sequence"/>
</dbReference>
<feature type="coiled-coil region" evidence="1">
    <location>
        <begin position="101"/>
        <end position="212"/>
    </location>
</feature>
<evidence type="ECO:0000313" key="2">
    <source>
        <dbReference type="EMBL" id="RRT84636.1"/>
    </source>
</evidence>
<comment type="caution">
    <text evidence="2">The sequence shown here is derived from an EMBL/GenBank/DDBJ whole genome shotgun (WGS) entry which is preliminary data.</text>
</comment>
<keyword evidence="1" id="KW-0175">Coiled coil</keyword>
<gene>
    <name evidence="2" type="ORF">B296_00005054</name>
</gene>
<dbReference type="PANTHER" id="PTHR43049">
    <property type="entry name" value="EARLY ENDOSOME ANTIGEN"/>
    <property type="match status" value="1"/>
</dbReference>
<evidence type="ECO:0000313" key="3">
    <source>
        <dbReference type="Proteomes" id="UP000287651"/>
    </source>
</evidence>
<feature type="coiled-coil region" evidence="1">
    <location>
        <begin position="370"/>
        <end position="397"/>
    </location>
</feature>
<accession>A0A427B888</accession>
<proteinExistence type="predicted"/>
<dbReference type="PANTHER" id="PTHR43049:SF1">
    <property type="entry name" value="EARLY ENDOSOME ANTIGEN"/>
    <property type="match status" value="1"/>
</dbReference>
<dbReference type="Gene3D" id="6.10.250.1530">
    <property type="match status" value="2"/>
</dbReference>
<protein>
    <submittedName>
        <fullName evidence="2">Uncharacterized protein</fullName>
    </submittedName>
</protein>
<dbReference type="AlphaFoldDB" id="A0A427B888"/>
<feature type="coiled-coil region" evidence="1">
    <location>
        <begin position="882"/>
        <end position="976"/>
    </location>
</feature>
<feature type="coiled-coil region" evidence="1">
    <location>
        <begin position="672"/>
        <end position="790"/>
    </location>
</feature>
<organism evidence="2 3">
    <name type="scientific">Ensete ventricosum</name>
    <name type="common">Abyssinian banana</name>
    <name type="synonym">Musa ensete</name>
    <dbReference type="NCBI Taxonomy" id="4639"/>
    <lineage>
        <taxon>Eukaryota</taxon>
        <taxon>Viridiplantae</taxon>
        <taxon>Streptophyta</taxon>
        <taxon>Embryophyta</taxon>
        <taxon>Tracheophyta</taxon>
        <taxon>Spermatophyta</taxon>
        <taxon>Magnoliopsida</taxon>
        <taxon>Liliopsida</taxon>
        <taxon>Zingiberales</taxon>
        <taxon>Musaceae</taxon>
        <taxon>Ensete</taxon>
    </lineage>
</organism>
<name>A0A427B888_ENSVE</name>
<dbReference type="SUPFAM" id="SSF57997">
    <property type="entry name" value="Tropomyosin"/>
    <property type="match status" value="1"/>
</dbReference>
<feature type="coiled-coil region" evidence="1">
    <location>
        <begin position="269"/>
        <end position="345"/>
    </location>
</feature>
<reference evidence="2 3" key="1">
    <citation type="journal article" date="2014" name="Agronomy (Basel)">
        <title>A Draft Genome Sequence for Ensete ventricosum, the Drought-Tolerant Tree Against Hunger.</title>
        <authorList>
            <person name="Harrison J."/>
            <person name="Moore K.A."/>
            <person name="Paszkiewicz K."/>
            <person name="Jones T."/>
            <person name="Grant M."/>
            <person name="Ambacheew D."/>
            <person name="Muzemil S."/>
            <person name="Studholme D.J."/>
        </authorList>
    </citation>
    <scope>NUCLEOTIDE SEQUENCE [LARGE SCALE GENOMIC DNA]</scope>
</reference>